<name>A0ABV7WKW3_9MICO</name>
<dbReference type="InterPro" id="IPR001926">
    <property type="entry name" value="TrpB-like_PALP"/>
</dbReference>
<dbReference type="PROSITE" id="PS00165">
    <property type="entry name" value="DEHYDRATASE_SER_THR"/>
    <property type="match status" value="1"/>
</dbReference>
<dbReference type="EMBL" id="JBHRWW010000011">
    <property type="protein sequence ID" value="MFC3689557.1"/>
    <property type="molecule type" value="Genomic_DNA"/>
</dbReference>
<dbReference type="NCBIfam" id="NF006094">
    <property type="entry name" value="PRK08246.1"/>
    <property type="match status" value="1"/>
</dbReference>
<evidence type="ECO:0000313" key="5">
    <source>
        <dbReference type="EMBL" id="MFC3689557.1"/>
    </source>
</evidence>
<organism evidence="5 6">
    <name type="scientific">Aquipuribacter hungaricus</name>
    <dbReference type="NCBI Taxonomy" id="545624"/>
    <lineage>
        <taxon>Bacteria</taxon>
        <taxon>Bacillati</taxon>
        <taxon>Actinomycetota</taxon>
        <taxon>Actinomycetes</taxon>
        <taxon>Micrococcales</taxon>
        <taxon>Intrasporangiaceae</taxon>
        <taxon>Aquipuribacter</taxon>
    </lineage>
</organism>
<keyword evidence="2" id="KW-0663">Pyridoxal phosphate</keyword>
<evidence type="ECO:0000256" key="3">
    <source>
        <dbReference type="ARBA" id="ARBA00023239"/>
    </source>
</evidence>
<dbReference type="Pfam" id="PF00291">
    <property type="entry name" value="PALP"/>
    <property type="match status" value="1"/>
</dbReference>
<evidence type="ECO:0000259" key="4">
    <source>
        <dbReference type="Pfam" id="PF00291"/>
    </source>
</evidence>
<dbReference type="InterPro" id="IPR000634">
    <property type="entry name" value="Ser/Thr_deHydtase_PyrdxlP-BS"/>
</dbReference>
<dbReference type="Proteomes" id="UP001595685">
    <property type="component" value="Unassembled WGS sequence"/>
</dbReference>
<gene>
    <name evidence="5" type="ORF">ACFOLH_14490</name>
</gene>
<keyword evidence="3" id="KW-0456">Lyase</keyword>
<proteinExistence type="predicted"/>
<dbReference type="PANTHER" id="PTHR48078:SF6">
    <property type="entry name" value="L-THREONINE DEHYDRATASE CATABOLIC TDCB"/>
    <property type="match status" value="1"/>
</dbReference>
<reference evidence="6" key="1">
    <citation type="journal article" date="2019" name="Int. J. Syst. Evol. Microbiol.">
        <title>The Global Catalogue of Microorganisms (GCM) 10K type strain sequencing project: providing services to taxonomists for standard genome sequencing and annotation.</title>
        <authorList>
            <consortium name="The Broad Institute Genomics Platform"/>
            <consortium name="The Broad Institute Genome Sequencing Center for Infectious Disease"/>
            <person name="Wu L."/>
            <person name="Ma J."/>
        </authorList>
    </citation>
    <scope>NUCLEOTIDE SEQUENCE [LARGE SCALE GENOMIC DNA]</scope>
    <source>
        <strain evidence="6">NCAIM B.02333</strain>
    </source>
</reference>
<dbReference type="InterPro" id="IPR050147">
    <property type="entry name" value="Ser/Thr_Dehydratase"/>
</dbReference>
<dbReference type="InterPro" id="IPR036052">
    <property type="entry name" value="TrpB-like_PALP_sf"/>
</dbReference>
<dbReference type="Gene3D" id="3.40.50.1100">
    <property type="match status" value="2"/>
</dbReference>
<comment type="cofactor">
    <cofactor evidence="1">
        <name>pyridoxal 5'-phosphate</name>
        <dbReference type="ChEBI" id="CHEBI:597326"/>
    </cofactor>
</comment>
<dbReference type="PANTHER" id="PTHR48078">
    <property type="entry name" value="THREONINE DEHYDRATASE, MITOCHONDRIAL-RELATED"/>
    <property type="match status" value="1"/>
</dbReference>
<evidence type="ECO:0000256" key="1">
    <source>
        <dbReference type="ARBA" id="ARBA00001933"/>
    </source>
</evidence>
<sequence>MISRDDVEAAREQTAGLVRVTPVLEAGRGALPLGGPAGRVPGELVLKLELLQHTGSFKARGALHRVLSARAAGRLDPDVGVVVASGGNAGLAVAWAAARAGVPATVVVPERAPVVKVARLRELGATVVLAGAEYAEAQAVAQEHRERTGALWCHAYDQPEVAAGAGTLALELLEQVARRVDTVVVAVGGGGLVAGVAAALEGTGTRVVGAEPVRAPTLHAALAAGTPTDVAVSGVAADSLGARRVGEIAFDVARRTGVVPVLVEDADIVAARALLWREWRTVVEHGAAAALAALTAGSYVPGADERVAVVLCGANTDPTDL</sequence>
<comment type="caution">
    <text evidence="5">The sequence shown here is derived from an EMBL/GenBank/DDBJ whole genome shotgun (WGS) entry which is preliminary data.</text>
</comment>
<accession>A0ABV7WKW3</accession>
<evidence type="ECO:0000313" key="6">
    <source>
        <dbReference type="Proteomes" id="UP001595685"/>
    </source>
</evidence>
<feature type="domain" description="Tryptophan synthase beta chain-like PALP" evidence="4">
    <location>
        <begin position="19"/>
        <end position="313"/>
    </location>
</feature>
<protein>
    <submittedName>
        <fullName evidence="5">Serine/threonine dehydratase</fullName>
    </submittedName>
</protein>
<dbReference type="SUPFAM" id="SSF53686">
    <property type="entry name" value="Tryptophan synthase beta subunit-like PLP-dependent enzymes"/>
    <property type="match status" value="1"/>
</dbReference>
<evidence type="ECO:0000256" key="2">
    <source>
        <dbReference type="ARBA" id="ARBA00022898"/>
    </source>
</evidence>
<keyword evidence="6" id="KW-1185">Reference proteome</keyword>
<dbReference type="RefSeq" id="WP_340294450.1">
    <property type="nucleotide sequence ID" value="NZ_JBBEOI010000159.1"/>
</dbReference>